<evidence type="ECO:0000256" key="1">
    <source>
        <dbReference type="ARBA" id="ARBA00009922"/>
    </source>
</evidence>
<dbReference type="EC" id="5.6.2.4" evidence="13"/>
<dbReference type="RefSeq" id="WP_377466760.1">
    <property type="nucleotide sequence ID" value="NZ_JBHUOP010000004.1"/>
</dbReference>
<evidence type="ECO:0000313" key="18">
    <source>
        <dbReference type="EMBL" id="MFD2840843.1"/>
    </source>
</evidence>
<feature type="domain" description="UvrD-like helicase C-terminal" evidence="17">
    <location>
        <begin position="352"/>
        <end position="651"/>
    </location>
</feature>
<evidence type="ECO:0000256" key="11">
    <source>
        <dbReference type="ARBA" id="ARBA00023235"/>
    </source>
</evidence>
<evidence type="ECO:0000256" key="4">
    <source>
        <dbReference type="ARBA" id="ARBA00022763"/>
    </source>
</evidence>
<evidence type="ECO:0000256" key="5">
    <source>
        <dbReference type="ARBA" id="ARBA00022801"/>
    </source>
</evidence>
<accession>A0ABW5XG32</accession>
<reference evidence="19" key="1">
    <citation type="journal article" date="2019" name="Int. J. Syst. Evol. Microbiol.">
        <title>The Global Catalogue of Microorganisms (GCM) 10K type strain sequencing project: providing services to taxonomists for standard genome sequencing and annotation.</title>
        <authorList>
            <consortium name="The Broad Institute Genomics Platform"/>
            <consortium name="The Broad Institute Genome Sequencing Center for Infectious Disease"/>
            <person name="Wu L."/>
            <person name="Ma J."/>
        </authorList>
    </citation>
    <scope>NUCLEOTIDE SEQUENCE [LARGE SCALE GENOMIC DNA]</scope>
    <source>
        <strain evidence="19">KCTC 33576</strain>
    </source>
</reference>
<evidence type="ECO:0000256" key="15">
    <source>
        <dbReference type="PROSITE-ProRule" id="PRU00560"/>
    </source>
</evidence>
<evidence type="ECO:0000256" key="13">
    <source>
        <dbReference type="ARBA" id="ARBA00034808"/>
    </source>
</evidence>
<evidence type="ECO:0000256" key="10">
    <source>
        <dbReference type="ARBA" id="ARBA00023204"/>
    </source>
</evidence>
<dbReference type="GO" id="GO:0004386">
    <property type="term" value="F:helicase activity"/>
    <property type="evidence" value="ECO:0007669"/>
    <property type="project" value="UniProtKB-KW"/>
</dbReference>
<evidence type="ECO:0000256" key="3">
    <source>
        <dbReference type="ARBA" id="ARBA00022741"/>
    </source>
</evidence>
<dbReference type="SUPFAM" id="SSF52540">
    <property type="entry name" value="P-loop containing nucleoside triphosphate hydrolases"/>
    <property type="match status" value="1"/>
</dbReference>
<organism evidence="18 19">
    <name type="scientific">Populibacterium corticicola</name>
    <dbReference type="NCBI Taxonomy" id="1812826"/>
    <lineage>
        <taxon>Bacteria</taxon>
        <taxon>Bacillati</taxon>
        <taxon>Actinomycetota</taxon>
        <taxon>Actinomycetes</taxon>
        <taxon>Micrococcales</taxon>
        <taxon>Jonesiaceae</taxon>
        <taxon>Populibacterium</taxon>
    </lineage>
</organism>
<dbReference type="Gene3D" id="1.10.10.160">
    <property type="match status" value="1"/>
</dbReference>
<keyword evidence="5 15" id="KW-0378">Hydrolase</keyword>
<feature type="domain" description="UvrD-like helicase ATP-binding" evidence="16">
    <location>
        <begin position="20"/>
        <end position="333"/>
    </location>
</feature>
<sequence length="1103" mass="118082">MKLLPPSSVVDAHDLSVSLNSVQRDVVAAVLGGAPTVSVVGAPGSGKTVLALELVRELVGHGTAPHRVLVLAASRRGAGELRNRLTARLTSASQGALVRTPAALAFSILTAQAVAHGLPVPRLITGPEQDQILAQLLAGYRDGILPPPAWPTSISEETRELRGFRAELRDLLMRTAENGLTADDLQQLGEAFERPEWVAGAGIVRDYQKVTTFSTMASDAGARYDPAQIVDDAAFALSGWSGADRPGWDVIIVDDYQEATAATARLLAVLRRQGTRLVLLGDPDVAVQGFRGALPSLVGQASAGDPSQPQFSRERLGQFGARQFVLEQVYRGPRELREVVRRVTGSIGSVGVVSHRRADSVLAPDRIDPGESAVSTSDVTNVPAVQVCTFDTEALEVAYIARLLRSAHLRDKTPWTDMAVIARSGSALLAYRRLLAQAGVPVAVVGTDIPLRDEPAVRPLLNAVRASAHDVELDEALDLLASVIGGADVIGIRKLRRALRREELQGGGGRTSDQLILEALNNPDWPASLGAVGRPLERVARVLAAGRRALTQPNATAQTVLWAVWDAAGLAEPWQRTALTGGAASARADRDLDAVMSLFRAAETYVDRLPESSALEFIDFIESQDIPADSLSQQVALGGKVTLVTPAGAAGRSWPIVVVAGVQEGQWPDLRLRDSLLGAQTLVEVLSGRSDSARGLGPGARREVFYDELRAFALSVSRATQRLVVTAVRDDEQEPSVFLNLVSPAPDDAEALSDVAHTHVSVQASDIPLDLRGITALARAEMMGALETGEEQTATDRARLLKYLNEHGVLVARPHNWYGALGLSSAAQLFSHRDTVPVSPSRVESVGRCALRWSLETAGGVPASGLSQSVGTLVHAIAAQYPRGRLHELKAELDRQWPNLRLGEGLSANLQYERAVTMIEKLASFFSQREKEGLARVEVEVPFTVEIEGAHITGVVDRLEIDNTGAARVIDLKTGKQAPTQAKTSVNPQLGIYQLAVLGGAFEASQQPNGAELVLVGTDTKDVTLRRQEAITDPAHNWARDVVRDAVSVMRSNTFTATRNDMCQVCPVRRSCPLQNEGQHVIPMGVTEIRTVQEDTAGKETQA</sequence>
<dbReference type="PROSITE" id="PS51217">
    <property type="entry name" value="UVRD_HELICASE_CTER"/>
    <property type="match status" value="1"/>
</dbReference>
<dbReference type="InterPro" id="IPR014016">
    <property type="entry name" value="UvrD-like_ATP-bd"/>
</dbReference>
<dbReference type="InterPro" id="IPR000212">
    <property type="entry name" value="DNA_helicase_UvrD/REP"/>
</dbReference>
<evidence type="ECO:0000256" key="6">
    <source>
        <dbReference type="ARBA" id="ARBA00022806"/>
    </source>
</evidence>
<keyword evidence="7" id="KW-0269">Exonuclease</keyword>
<keyword evidence="3 15" id="KW-0547">Nucleotide-binding</keyword>
<dbReference type="InterPro" id="IPR003593">
    <property type="entry name" value="AAA+_ATPase"/>
</dbReference>
<protein>
    <recommendedName>
        <fullName evidence="13">DNA 3'-5' helicase</fullName>
        <ecNumber evidence="13">5.6.2.4</ecNumber>
    </recommendedName>
</protein>
<evidence type="ECO:0000313" key="19">
    <source>
        <dbReference type="Proteomes" id="UP001597391"/>
    </source>
</evidence>
<feature type="binding site" evidence="15">
    <location>
        <begin position="41"/>
        <end position="48"/>
    </location>
    <ligand>
        <name>ATP</name>
        <dbReference type="ChEBI" id="CHEBI:30616"/>
    </ligand>
</feature>
<evidence type="ECO:0000256" key="7">
    <source>
        <dbReference type="ARBA" id="ARBA00022839"/>
    </source>
</evidence>
<keyword evidence="6 15" id="KW-0347">Helicase</keyword>
<dbReference type="InterPro" id="IPR011604">
    <property type="entry name" value="PDDEXK-like_dom_sf"/>
</dbReference>
<keyword evidence="10" id="KW-0234">DNA repair</keyword>
<dbReference type="PANTHER" id="PTHR11070:SF59">
    <property type="entry name" value="DNA 3'-5' HELICASE"/>
    <property type="match status" value="1"/>
</dbReference>
<proteinExistence type="inferred from homology"/>
<dbReference type="Gene3D" id="3.40.50.300">
    <property type="entry name" value="P-loop containing nucleotide triphosphate hydrolases"/>
    <property type="match status" value="3"/>
</dbReference>
<keyword evidence="11" id="KW-0413">Isomerase</keyword>
<keyword evidence="19" id="KW-1185">Reference proteome</keyword>
<dbReference type="PANTHER" id="PTHR11070">
    <property type="entry name" value="UVRD / RECB / PCRA DNA HELICASE FAMILY MEMBER"/>
    <property type="match status" value="1"/>
</dbReference>
<dbReference type="Pfam" id="PF00580">
    <property type="entry name" value="UvrD-helicase"/>
    <property type="match status" value="1"/>
</dbReference>
<dbReference type="SMART" id="SM00382">
    <property type="entry name" value="AAA"/>
    <property type="match status" value="1"/>
</dbReference>
<comment type="caution">
    <text evidence="18">The sequence shown here is derived from an EMBL/GenBank/DDBJ whole genome shotgun (WGS) entry which is preliminary data.</text>
</comment>
<dbReference type="Proteomes" id="UP001597391">
    <property type="component" value="Unassembled WGS sequence"/>
</dbReference>
<comment type="catalytic activity">
    <reaction evidence="14">
        <text>ATP + H2O = ADP + phosphate + H(+)</text>
        <dbReference type="Rhea" id="RHEA:13065"/>
        <dbReference type="ChEBI" id="CHEBI:15377"/>
        <dbReference type="ChEBI" id="CHEBI:15378"/>
        <dbReference type="ChEBI" id="CHEBI:30616"/>
        <dbReference type="ChEBI" id="CHEBI:43474"/>
        <dbReference type="ChEBI" id="CHEBI:456216"/>
        <dbReference type="EC" id="5.6.2.4"/>
    </reaction>
</comment>
<dbReference type="InterPro" id="IPR013986">
    <property type="entry name" value="DExx_box_DNA_helicase_dom_sf"/>
</dbReference>
<evidence type="ECO:0000256" key="14">
    <source>
        <dbReference type="ARBA" id="ARBA00048988"/>
    </source>
</evidence>
<dbReference type="Pfam" id="PF12705">
    <property type="entry name" value="PDDEXK_1"/>
    <property type="match status" value="1"/>
</dbReference>
<dbReference type="InterPro" id="IPR014017">
    <property type="entry name" value="DNA_helicase_UvrD-like_C"/>
</dbReference>
<evidence type="ECO:0000256" key="2">
    <source>
        <dbReference type="ARBA" id="ARBA00022722"/>
    </source>
</evidence>
<dbReference type="InterPro" id="IPR027417">
    <property type="entry name" value="P-loop_NTPase"/>
</dbReference>
<comment type="similarity">
    <text evidence="1">Belongs to the helicase family. UvrD subfamily.</text>
</comment>
<evidence type="ECO:0000259" key="16">
    <source>
        <dbReference type="PROSITE" id="PS51198"/>
    </source>
</evidence>
<dbReference type="InterPro" id="IPR038726">
    <property type="entry name" value="PDDEXK_AddAB-type"/>
</dbReference>
<name>A0ABW5XG32_9MICO</name>
<dbReference type="Gene3D" id="3.90.320.10">
    <property type="match status" value="1"/>
</dbReference>
<keyword evidence="8 15" id="KW-0067">ATP-binding</keyword>
<evidence type="ECO:0000256" key="12">
    <source>
        <dbReference type="ARBA" id="ARBA00034617"/>
    </source>
</evidence>
<evidence type="ECO:0000259" key="17">
    <source>
        <dbReference type="PROSITE" id="PS51217"/>
    </source>
</evidence>
<keyword evidence="4" id="KW-0227">DNA damage</keyword>
<evidence type="ECO:0000256" key="9">
    <source>
        <dbReference type="ARBA" id="ARBA00023125"/>
    </source>
</evidence>
<dbReference type="EMBL" id="JBHUOP010000004">
    <property type="protein sequence ID" value="MFD2840843.1"/>
    <property type="molecule type" value="Genomic_DNA"/>
</dbReference>
<dbReference type="PROSITE" id="PS51198">
    <property type="entry name" value="UVRD_HELICASE_ATP_BIND"/>
    <property type="match status" value="1"/>
</dbReference>
<keyword evidence="9" id="KW-0238">DNA-binding</keyword>
<keyword evidence="2" id="KW-0540">Nuclease</keyword>
<evidence type="ECO:0000256" key="8">
    <source>
        <dbReference type="ARBA" id="ARBA00022840"/>
    </source>
</evidence>
<gene>
    <name evidence="18" type="ORF">ACFSYH_09700</name>
</gene>
<comment type="catalytic activity">
    <reaction evidence="12">
        <text>Couples ATP hydrolysis with the unwinding of duplex DNA by translocating in the 3'-5' direction.</text>
        <dbReference type="EC" id="5.6.2.4"/>
    </reaction>
</comment>